<dbReference type="Gene3D" id="3.10.10.10">
    <property type="entry name" value="HIV Type 1 Reverse Transcriptase, subunit A, domain 1"/>
    <property type="match status" value="2"/>
</dbReference>
<protein>
    <submittedName>
        <fullName evidence="1">Uncharacterized protein</fullName>
    </submittedName>
</protein>
<feature type="non-terminal residue" evidence="1">
    <location>
        <position position="1"/>
    </location>
</feature>
<dbReference type="InterPro" id="IPR053134">
    <property type="entry name" value="RNA-dir_DNA_polymerase"/>
</dbReference>
<name>A0A820K662_9BILA</name>
<dbReference type="InterPro" id="IPR043502">
    <property type="entry name" value="DNA/RNA_pol_sf"/>
</dbReference>
<dbReference type="Gene3D" id="3.30.70.270">
    <property type="match status" value="1"/>
</dbReference>
<dbReference type="CDD" id="cd01647">
    <property type="entry name" value="RT_LTR"/>
    <property type="match status" value="1"/>
</dbReference>
<sequence>MSQSELAELKRQLEILLEKGFIHPSNSLYAAPVLSAKKKDGTLHMCIDHCASNKITIKNKYPIPHIDEIDHQIRIKNDDIEVTTFRTRYGSSDFILLPFDLTNAPSTFMKLMHF</sequence>
<reference evidence="1" key="1">
    <citation type="submission" date="2021-02" db="EMBL/GenBank/DDBJ databases">
        <authorList>
            <person name="Nowell W R."/>
        </authorList>
    </citation>
    <scope>NUCLEOTIDE SEQUENCE</scope>
</reference>
<gene>
    <name evidence="1" type="ORF">FNK824_LOCUS41867</name>
</gene>
<accession>A0A820K662</accession>
<evidence type="ECO:0000313" key="2">
    <source>
        <dbReference type="Proteomes" id="UP000663874"/>
    </source>
</evidence>
<organism evidence="1 2">
    <name type="scientific">Rotaria sordida</name>
    <dbReference type="NCBI Taxonomy" id="392033"/>
    <lineage>
        <taxon>Eukaryota</taxon>
        <taxon>Metazoa</taxon>
        <taxon>Spiralia</taxon>
        <taxon>Gnathifera</taxon>
        <taxon>Rotifera</taxon>
        <taxon>Eurotatoria</taxon>
        <taxon>Bdelloidea</taxon>
        <taxon>Philodinida</taxon>
        <taxon>Philodinidae</taxon>
        <taxon>Rotaria</taxon>
    </lineage>
</organism>
<dbReference type="PANTHER" id="PTHR24559:SF444">
    <property type="entry name" value="REVERSE TRANSCRIPTASE DOMAIN-CONTAINING PROTEIN"/>
    <property type="match status" value="1"/>
</dbReference>
<comment type="caution">
    <text evidence="1">The sequence shown here is derived from an EMBL/GenBank/DDBJ whole genome shotgun (WGS) entry which is preliminary data.</text>
</comment>
<dbReference type="SUPFAM" id="SSF56672">
    <property type="entry name" value="DNA/RNA polymerases"/>
    <property type="match status" value="1"/>
</dbReference>
<dbReference type="Proteomes" id="UP000663874">
    <property type="component" value="Unassembled WGS sequence"/>
</dbReference>
<dbReference type="EMBL" id="CAJOBE010044226">
    <property type="protein sequence ID" value="CAF4336623.1"/>
    <property type="molecule type" value="Genomic_DNA"/>
</dbReference>
<evidence type="ECO:0000313" key="1">
    <source>
        <dbReference type="EMBL" id="CAF4336623.1"/>
    </source>
</evidence>
<dbReference type="PANTHER" id="PTHR24559">
    <property type="entry name" value="TRANSPOSON TY3-I GAG-POL POLYPROTEIN"/>
    <property type="match status" value="1"/>
</dbReference>
<dbReference type="InterPro" id="IPR043128">
    <property type="entry name" value="Rev_trsase/Diguanyl_cyclase"/>
</dbReference>
<proteinExistence type="predicted"/>
<dbReference type="AlphaFoldDB" id="A0A820K662"/>